<sequence>MTMRSDRAKLTAYRELTQMQDFIDNEWGFSDEFDGPTFLWDPTIGTCSRHDDALRADTPVAPPDEAEQIISRPMQWYFDGIAAITPTAHHSTDGVDVPHADMPTFRIESQALAGVDAVVANATPSTHWLDGTRNLCRAIELTARFLSTCEDRNQEGLEYLGELLQTTRIYLDAVARNADAADGAEALRMVTAVACNDDFRLNPAPMIELLSCCLSFAQYDDTRIHAYETLGTAVARMEEMASRHGEAADDDARFRTMIDDEYAFELADLEGLAHDLYMSDNTPAELDEQDAELHALYRFRQAVLLMRHDLMRMSGDGDGADALLRTHAMTSPLGDAYAARLIHARRWSELLDFTSAMVDDDSAPFLVMFPDELVPYDWESLQEVALQALDDRPHLRDLYRERVLSSFDEDEMPALTNLRRVSTKREWREQVARIVEIYQHEATHAVRNRVYERMLVMQGLRDEALRYLDDFPDAWPDLAEIL</sequence>
<accession>A0A2A2EIZ1</accession>
<organism evidence="1 2">
    <name type="scientific">Bifidobacterium criceti</name>
    <dbReference type="NCBI Taxonomy" id="1960969"/>
    <lineage>
        <taxon>Bacteria</taxon>
        <taxon>Bacillati</taxon>
        <taxon>Actinomycetota</taxon>
        <taxon>Actinomycetes</taxon>
        <taxon>Bifidobacteriales</taxon>
        <taxon>Bifidobacteriaceae</taxon>
        <taxon>Bifidobacterium</taxon>
    </lineage>
</organism>
<evidence type="ECO:0000313" key="2">
    <source>
        <dbReference type="Proteomes" id="UP000218399"/>
    </source>
</evidence>
<evidence type="ECO:0000313" key="1">
    <source>
        <dbReference type="EMBL" id="PAU68895.1"/>
    </source>
</evidence>
<protein>
    <submittedName>
        <fullName evidence="1">Uncharacterized protein</fullName>
    </submittedName>
</protein>
<dbReference type="Proteomes" id="UP000218399">
    <property type="component" value="Unassembled WGS sequence"/>
</dbReference>
<comment type="caution">
    <text evidence="1">The sequence shown here is derived from an EMBL/GenBank/DDBJ whole genome shotgun (WGS) entry which is preliminary data.</text>
</comment>
<dbReference type="OrthoDB" id="3238125at2"/>
<dbReference type="EMBL" id="MVOH01000002">
    <property type="protein sequence ID" value="PAU68895.1"/>
    <property type="molecule type" value="Genomic_DNA"/>
</dbReference>
<gene>
    <name evidence="1" type="ORF">B1526_0088</name>
</gene>
<keyword evidence="2" id="KW-1185">Reference proteome</keyword>
<reference evidence="1 2" key="1">
    <citation type="journal article" date="2017" name="ISME J.">
        <title>Unveiling bifidobacterial biogeography across the mammalian branch of the tree of life.</title>
        <authorList>
            <person name="Milani C."/>
            <person name="Mangifesta M."/>
            <person name="Mancabelli L."/>
            <person name="Lugli G.A."/>
            <person name="James K."/>
            <person name="Duranti S."/>
            <person name="Turroni F."/>
            <person name="Ferrario C."/>
            <person name="Ossiprandi M.C."/>
            <person name="van Sinderen D."/>
            <person name="Ventura M."/>
        </authorList>
    </citation>
    <scope>NUCLEOTIDE SEQUENCE [LARGE SCALE GENOMIC DNA]</scope>
    <source>
        <strain evidence="2">Ham19E</strain>
    </source>
</reference>
<dbReference type="AlphaFoldDB" id="A0A2A2EIZ1"/>
<dbReference type="RefSeq" id="WP_095614175.1">
    <property type="nucleotide sequence ID" value="NZ_MVOH01000002.1"/>
</dbReference>
<name>A0A2A2EIZ1_9BIFI</name>
<proteinExistence type="predicted"/>